<keyword evidence="4 9" id="KW-0808">Transferase</keyword>
<dbReference type="HOGENOM" id="CLU_077168_4_0_10"/>
<sequence>MDSSQPDIFIVMGVSACGKTTLGKALAAELECPFFDGDDFHPPENIVKMKAEEPLGDSDREGWLKALNALARKHTGSGGAVIACSALKEKYRDWLREGLAPGKICWVVLTGTFDAILERIQARADHYMPPALLRSQFADLEVPDYGIHLPAYGMPTEEMVRRVSAHIKTNR</sequence>
<protein>
    <recommendedName>
        <fullName evidence="3 9">Gluconokinase</fullName>
        <ecNumber evidence="3 9">2.7.1.12</ecNumber>
    </recommendedName>
</protein>
<dbReference type="GO" id="GO:0046316">
    <property type="term" value="F:gluconokinase activity"/>
    <property type="evidence" value="ECO:0007669"/>
    <property type="project" value="UniProtKB-EC"/>
</dbReference>
<reference evidence="10 11" key="1">
    <citation type="journal article" date="2009" name="J. Bacteriol.">
        <title>Complete genome sequence of Robiginitalea biformata HTCC2501.</title>
        <authorList>
            <person name="Oh H.M."/>
            <person name="Giovannoni S.J."/>
            <person name="Lee K."/>
            <person name="Ferriera S."/>
            <person name="Johnson J."/>
            <person name="Cho J.C."/>
        </authorList>
    </citation>
    <scope>NUCLEOTIDE SEQUENCE [LARGE SCALE GENOMIC DNA]</scope>
    <source>
        <strain evidence="11">ATCC BAA-864 / HTCC2501 / KCTC 12146</strain>
    </source>
</reference>
<evidence type="ECO:0000256" key="7">
    <source>
        <dbReference type="ARBA" id="ARBA00022840"/>
    </source>
</evidence>
<dbReference type="Proteomes" id="UP000009049">
    <property type="component" value="Chromosome"/>
</dbReference>
<evidence type="ECO:0000256" key="6">
    <source>
        <dbReference type="ARBA" id="ARBA00022777"/>
    </source>
</evidence>
<name>A4CLU2_ROBBH</name>
<dbReference type="STRING" id="313596.RB2501_15974"/>
<dbReference type="InterPro" id="IPR031322">
    <property type="entry name" value="Shikimate/glucono_kinase"/>
</dbReference>
<keyword evidence="7 9" id="KW-0067">ATP-binding</keyword>
<dbReference type="SUPFAM" id="SSF52540">
    <property type="entry name" value="P-loop containing nucleoside triphosphate hydrolases"/>
    <property type="match status" value="1"/>
</dbReference>
<dbReference type="eggNOG" id="COG3265">
    <property type="taxonomic scope" value="Bacteria"/>
</dbReference>
<accession>A4CLU2</accession>
<dbReference type="GO" id="GO:0005524">
    <property type="term" value="F:ATP binding"/>
    <property type="evidence" value="ECO:0007669"/>
    <property type="project" value="UniProtKB-KW"/>
</dbReference>
<dbReference type="Pfam" id="PF01202">
    <property type="entry name" value="SKI"/>
    <property type="match status" value="1"/>
</dbReference>
<comment type="similarity">
    <text evidence="2 9">Belongs to the gluconokinase GntK/GntV family.</text>
</comment>
<dbReference type="PANTHER" id="PTHR43442:SF3">
    <property type="entry name" value="GLUCONOKINASE-RELATED"/>
    <property type="match status" value="1"/>
</dbReference>
<gene>
    <name evidence="10" type="ordered locus">RB2501_15974</name>
</gene>
<dbReference type="RefSeq" id="WP_015755156.1">
    <property type="nucleotide sequence ID" value="NC_013222.1"/>
</dbReference>
<dbReference type="GO" id="GO:0005737">
    <property type="term" value="C:cytoplasm"/>
    <property type="evidence" value="ECO:0007669"/>
    <property type="project" value="TreeGrafter"/>
</dbReference>
<comment type="pathway">
    <text evidence="1">Carbohydrate acid metabolism.</text>
</comment>
<evidence type="ECO:0000256" key="1">
    <source>
        <dbReference type="ARBA" id="ARBA00004761"/>
    </source>
</evidence>
<evidence type="ECO:0000256" key="5">
    <source>
        <dbReference type="ARBA" id="ARBA00022741"/>
    </source>
</evidence>
<evidence type="ECO:0000256" key="4">
    <source>
        <dbReference type="ARBA" id="ARBA00022679"/>
    </source>
</evidence>
<keyword evidence="6 9" id="KW-0418">Kinase</keyword>
<dbReference type="InterPro" id="IPR027417">
    <property type="entry name" value="P-loop_NTPase"/>
</dbReference>
<dbReference type="EC" id="2.7.1.12" evidence="3 9"/>
<organism evidence="10 11">
    <name type="scientific">Robiginitalea biformata (strain ATCC BAA-864 / DSM 15991 / KCTC 12146 / HTCC2501)</name>
    <dbReference type="NCBI Taxonomy" id="313596"/>
    <lineage>
        <taxon>Bacteria</taxon>
        <taxon>Pseudomonadati</taxon>
        <taxon>Bacteroidota</taxon>
        <taxon>Flavobacteriia</taxon>
        <taxon>Flavobacteriales</taxon>
        <taxon>Flavobacteriaceae</taxon>
        <taxon>Robiginitalea</taxon>
    </lineage>
</organism>
<evidence type="ECO:0000256" key="3">
    <source>
        <dbReference type="ARBA" id="ARBA00012054"/>
    </source>
</evidence>
<comment type="catalytic activity">
    <reaction evidence="8 9">
        <text>D-gluconate + ATP = 6-phospho-D-gluconate + ADP + H(+)</text>
        <dbReference type="Rhea" id="RHEA:19433"/>
        <dbReference type="ChEBI" id="CHEBI:15378"/>
        <dbReference type="ChEBI" id="CHEBI:18391"/>
        <dbReference type="ChEBI" id="CHEBI:30616"/>
        <dbReference type="ChEBI" id="CHEBI:58759"/>
        <dbReference type="ChEBI" id="CHEBI:456216"/>
        <dbReference type="EC" id="2.7.1.12"/>
    </reaction>
</comment>
<evidence type="ECO:0000256" key="8">
    <source>
        <dbReference type="ARBA" id="ARBA00048090"/>
    </source>
</evidence>
<evidence type="ECO:0000256" key="2">
    <source>
        <dbReference type="ARBA" id="ARBA00008420"/>
    </source>
</evidence>
<dbReference type="GO" id="GO:0005975">
    <property type="term" value="P:carbohydrate metabolic process"/>
    <property type="evidence" value="ECO:0007669"/>
    <property type="project" value="InterPro"/>
</dbReference>
<dbReference type="CDD" id="cd02021">
    <property type="entry name" value="GntK"/>
    <property type="match status" value="1"/>
</dbReference>
<evidence type="ECO:0000313" key="10">
    <source>
        <dbReference type="EMBL" id="EAR15841.1"/>
    </source>
</evidence>
<dbReference type="PANTHER" id="PTHR43442">
    <property type="entry name" value="GLUCONOKINASE-RELATED"/>
    <property type="match status" value="1"/>
</dbReference>
<evidence type="ECO:0000256" key="9">
    <source>
        <dbReference type="RuleBase" id="RU363066"/>
    </source>
</evidence>
<dbReference type="InterPro" id="IPR006001">
    <property type="entry name" value="Therm_gnt_kin"/>
</dbReference>
<dbReference type="KEGG" id="rbi:RB2501_15974"/>
<dbReference type="Gene3D" id="3.40.50.300">
    <property type="entry name" value="P-loop containing nucleotide triphosphate hydrolases"/>
    <property type="match status" value="1"/>
</dbReference>
<keyword evidence="5 9" id="KW-0547">Nucleotide-binding</keyword>
<dbReference type="EMBL" id="CP001712">
    <property type="protein sequence ID" value="EAR15841.1"/>
    <property type="molecule type" value="Genomic_DNA"/>
</dbReference>
<dbReference type="NCBIfam" id="TIGR01313">
    <property type="entry name" value="therm_gnt_kin"/>
    <property type="match status" value="1"/>
</dbReference>
<dbReference type="OrthoDB" id="9813917at2"/>
<dbReference type="AlphaFoldDB" id="A4CLU2"/>
<keyword evidence="11" id="KW-1185">Reference proteome</keyword>
<evidence type="ECO:0000313" key="11">
    <source>
        <dbReference type="Proteomes" id="UP000009049"/>
    </source>
</evidence>
<proteinExistence type="inferred from homology"/>